<reference evidence="3 4" key="1">
    <citation type="journal article" date="2012" name="J. Bacteriol.">
        <title>Genome Sequence of Idiomarina xiamenensis Type Strain 10-D-4.</title>
        <authorList>
            <person name="Lai Q."/>
            <person name="Wang L."/>
            <person name="Wang W."/>
            <person name="Shao Z."/>
        </authorList>
    </citation>
    <scope>NUCLEOTIDE SEQUENCE [LARGE SCALE GENOMIC DNA]</scope>
    <source>
        <strain evidence="3 4">10-D-4</strain>
    </source>
</reference>
<keyword evidence="1" id="KW-0472">Membrane</keyword>
<keyword evidence="1" id="KW-0812">Transmembrane</keyword>
<feature type="transmembrane region" description="Helical" evidence="1">
    <location>
        <begin position="6"/>
        <end position="30"/>
    </location>
</feature>
<accession>K2K6V7</accession>
<dbReference type="PATRIC" id="fig|740709.3.peg.1671"/>
<gene>
    <name evidence="3" type="ORF">A10D4_08252</name>
</gene>
<evidence type="ECO:0000313" key="4">
    <source>
        <dbReference type="Proteomes" id="UP000014115"/>
    </source>
</evidence>
<dbReference type="Pfam" id="PF10675">
    <property type="entry name" value="DUF2489"/>
    <property type="match status" value="1"/>
</dbReference>
<protein>
    <recommendedName>
        <fullName evidence="2">DUF2489 domain-containing protein</fullName>
    </recommendedName>
</protein>
<name>K2K6V7_9GAMM</name>
<dbReference type="AlphaFoldDB" id="K2K6V7"/>
<dbReference type="RefSeq" id="WP_008488888.1">
    <property type="nucleotide sequence ID" value="NZ_AMRG01000009.1"/>
</dbReference>
<keyword evidence="1" id="KW-1133">Transmembrane helix</keyword>
<comment type="caution">
    <text evidence="3">The sequence shown here is derived from an EMBL/GenBank/DDBJ whole genome shotgun (WGS) entry which is preliminary data.</text>
</comment>
<proteinExistence type="predicted"/>
<dbReference type="eggNOG" id="ENOG50332QM">
    <property type="taxonomic scope" value="Bacteria"/>
</dbReference>
<organism evidence="3 4">
    <name type="scientific">Idiomarina xiamenensis 10-D-4</name>
    <dbReference type="NCBI Taxonomy" id="740709"/>
    <lineage>
        <taxon>Bacteria</taxon>
        <taxon>Pseudomonadati</taxon>
        <taxon>Pseudomonadota</taxon>
        <taxon>Gammaproteobacteria</taxon>
        <taxon>Alteromonadales</taxon>
        <taxon>Idiomarinaceae</taxon>
        <taxon>Idiomarina</taxon>
    </lineage>
</organism>
<dbReference type="Proteomes" id="UP000014115">
    <property type="component" value="Unassembled WGS sequence"/>
</dbReference>
<dbReference type="InterPro" id="IPR019617">
    <property type="entry name" value="DUF2489"/>
</dbReference>
<dbReference type="STRING" id="740709.A10D4_08252"/>
<feature type="domain" description="DUF2489" evidence="2">
    <location>
        <begin position="18"/>
        <end position="146"/>
    </location>
</feature>
<keyword evidence="4" id="KW-1185">Reference proteome</keyword>
<dbReference type="EMBL" id="AMRG01000009">
    <property type="protein sequence ID" value="EKE83398.1"/>
    <property type="molecule type" value="Genomic_DNA"/>
</dbReference>
<evidence type="ECO:0000256" key="1">
    <source>
        <dbReference type="SAM" id="Phobius"/>
    </source>
</evidence>
<evidence type="ECO:0000259" key="2">
    <source>
        <dbReference type="Pfam" id="PF10675"/>
    </source>
</evidence>
<evidence type="ECO:0000313" key="3">
    <source>
        <dbReference type="EMBL" id="EKE83398.1"/>
    </source>
</evidence>
<sequence>MQIATWGWLLMVLGAVVIIALAVYAGMLLARLQQQNKRRRQAIDKRNANLLESIVTIAKAMQQEQCPLSEGCLRIVVLLDHMVEQNKPLYSERYPAMHAMYERIKHMPTHEARKQYPKAEIRRMDNEREGYEKELADDIQQDVSKLLEQFR</sequence>